<evidence type="ECO:0000256" key="4">
    <source>
        <dbReference type="ARBA" id="ARBA00023136"/>
    </source>
</evidence>
<evidence type="ECO:0000256" key="5">
    <source>
        <dbReference type="SAM" id="Phobius"/>
    </source>
</evidence>
<keyword evidence="8" id="KW-1185">Reference proteome</keyword>
<evidence type="ECO:0000313" key="7">
    <source>
        <dbReference type="EMBL" id="RFB05456.1"/>
    </source>
</evidence>
<feature type="transmembrane region" description="Helical" evidence="5">
    <location>
        <begin position="49"/>
        <end position="72"/>
    </location>
</feature>
<keyword evidence="1" id="KW-1003">Cell membrane</keyword>
<organism evidence="7 8">
    <name type="scientific">Parvularcula marina</name>
    <dbReference type="NCBI Taxonomy" id="2292771"/>
    <lineage>
        <taxon>Bacteria</taxon>
        <taxon>Pseudomonadati</taxon>
        <taxon>Pseudomonadota</taxon>
        <taxon>Alphaproteobacteria</taxon>
        <taxon>Parvularculales</taxon>
        <taxon>Parvularculaceae</taxon>
        <taxon>Parvularcula</taxon>
    </lineage>
</organism>
<evidence type="ECO:0000256" key="2">
    <source>
        <dbReference type="ARBA" id="ARBA00022692"/>
    </source>
</evidence>
<proteinExistence type="predicted"/>
<accession>A0A371RJ35</accession>
<keyword evidence="4 5" id="KW-0472">Membrane</keyword>
<keyword evidence="3 5" id="KW-1133">Transmembrane helix</keyword>
<dbReference type="GO" id="GO:0005886">
    <property type="term" value="C:plasma membrane"/>
    <property type="evidence" value="ECO:0007669"/>
    <property type="project" value="InterPro"/>
</dbReference>
<reference evidence="7 8" key="1">
    <citation type="submission" date="2018-08" db="EMBL/GenBank/DDBJ databases">
        <title>Parvularcula sp. SM1705, isolated from surface water of the South Sea China.</title>
        <authorList>
            <person name="Sun L."/>
        </authorList>
    </citation>
    <scope>NUCLEOTIDE SEQUENCE [LARGE SCALE GENOMIC DNA]</scope>
    <source>
        <strain evidence="7 8">SM1705</strain>
    </source>
</reference>
<evidence type="ECO:0000259" key="6">
    <source>
        <dbReference type="Pfam" id="PF06305"/>
    </source>
</evidence>
<name>A0A371RJ35_9PROT</name>
<dbReference type="Pfam" id="PF06305">
    <property type="entry name" value="LapA_dom"/>
    <property type="match status" value="1"/>
</dbReference>
<dbReference type="OrthoDB" id="7868067at2"/>
<feature type="domain" description="Lipopolysaccharide assembly protein A" evidence="6">
    <location>
        <begin position="47"/>
        <end position="93"/>
    </location>
</feature>
<dbReference type="Proteomes" id="UP000264589">
    <property type="component" value="Unassembled WGS sequence"/>
</dbReference>
<evidence type="ECO:0000256" key="1">
    <source>
        <dbReference type="ARBA" id="ARBA00022475"/>
    </source>
</evidence>
<sequence>MRKLLAYFLFFVFGLLLVVFFVANRQMVRISLDPTSLENPALATPAIPLWAALIACLIVGFLLGAFGMWLSAGSLRRKAKDRKREIRRLEDELTLAVGDTPKKSRLLALRR</sequence>
<keyword evidence="2 5" id="KW-0812">Transmembrane</keyword>
<dbReference type="RefSeq" id="WP_116392088.1">
    <property type="nucleotide sequence ID" value="NZ_QUQO01000001.1"/>
</dbReference>
<evidence type="ECO:0000256" key="3">
    <source>
        <dbReference type="ARBA" id="ARBA00022989"/>
    </source>
</evidence>
<gene>
    <name evidence="7" type="ORF">DX908_09415</name>
</gene>
<evidence type="ECO:0000313" key="8">
    <source>
        <dbReference type="Proteomes" id="UP000264589"/>
    </source>
</evidence>
<dbReference type="AlphaFoldDB" id="A0A371RJ35"/>
<dbReference type="InParanoid" id="A0A371RJ35"/>
<protein>
    <submittedName>
        <fullName evidence="7">LapA family protein</fullName>
    </submittedName>
</protein>
<comment type="caution">
    <text evidence="7">The sequence shown here is derived from an EMBL/GenBank/DDBJ whole genome shotgun (WGS) entry which is preliminary data.</text>
</comment>
<dbReference type="EMBL" id="QUQO01000001">
    <property type="protein sequence ID" value="RFB05456.1"/>
    <property type="molecule type" value="Genomic_DNA"/>
</dbReference>
<dbReference type="InterPro" id="IPR010445">
    <property type="entry name" value="LapA_dom"/>
</dbReference>